<comment type="caution">
    <text evidence="1">The sequence shown here is derived from an EMBL/GenBank/DDBJ whole genome shotgun (WGS) entry which is preliminary data.</text>
</comment>
<evidence type="ECO:0008006" key="3">
    <source>
        <dbReference type="Google" id="ProtNLM"/>
    </source>
</evidence>
<proteinExistence type="predicted"/>
<gene>
    <name evidence="1" type="ORF">AE32_02206</name>
</gene>
<evidence type="ECO:0000313" key="1">
    <source>
        <dbReference type="EMBL" id="KDM56048.1"/>
    </source>
</evidence>
<reference evidence="1 2" key="1">
    <citation type="submission" date="2014-04" db="EMBL/GenBank/DDBJ databases">
        <title>The Genome Sequence of Acinetobacter baumanii BIDMC 57.</title>
        <authorList>
            <consortium name="The Broad Institute Genomics Platform"/>
            <consortium name="The Broad Institute Genome Sequencing Center for Infectious Disease"/>
            <person name="Murphy C."/>
            <person name="Cosimi L."/>
            <person name="Cerqueira G."/>
            <person name="Feldgarden M."/>
            <person name="Earl A."/>
            <person name="Spencer M.D."/>
            <person name="Fodor A."/>
            <person name="Sautter R.L."/>
            <person name="Hung D."/>
            <person name="Onderdonk A.B."/>
            <person name="Ernst C."/>
            <person name="Delaney M."/>
            <person name="DuBois A."/>
            <person name="Young S.K."/>
            <person name="Zeng Q."/>
            <person name="Gargeya S."/>
            <person name="Abouelleil A."/>
            <person name="Alvarado L."/>
            <person name="Chapman S.B."/>
            <person name="Gainer-Dewar J."/>
            <person name="Goldberg J."/>
            <person name="Griggs A."/>
            <person name="Gujja S."/>
            <person name="Hansen M."/>
            <person name="Howarth C."/>
            <person name="Imamovic A."/>
            <person name="Larimer J."/>
            <person name="Pearson M."/>
            <person name="Poon T.W."/>
            <person name="Priest M."/>
            <person name="Roberts A."/>
            <person name="Saif S."/>
            <person name="Shea T."/>
            <person name="Sykes S."/>
            <person name="Wortman J."/>
            <person name="Nusbaum C."/>
            <person name="Birren B."/>
        </authorList>
    </citation>
    <scope>NUCLEOTIDE SEQUENCE [LARGE SCALE GENOMIC DNA]</scope>
    <source>
        <strain evidence="1 2">BIDMC 57</strain>
    </source>
</reference>
<organism evidence="1 2">
    <name type="scientific">Acinetobacter nosocomialis</name>
    <dbReference type="NCBI Taxonomy" id="106654"/>
    <lineage>
        <taxon>Bacteria</taxon>
        <taxon>Pseudomonadati</taxon>
        <taxon>Pseudomonadota</taxon>
        <taxon>Gammaproteobacteria</taxon>
        <taxon>Moraxellales</taxon>
        <taxon>Moraxellaceae</taxon>
        <taxon>Acinetobacter</taxon>
        <taxon>Acinetobacter calcoaceticus/baumannii complex</taxon>
    </lineage>
</organism>
<dbReference type="Proteomes" id="UP000027208">
    <property type="component" value="Unassembled WGS sequence"/>
</dbReference>
<sequence>MFFITSRELLPAISPSTSEIFFLHIERMRLDKEFLPSSLAIHSIFAFSSKVNFDDAFARSFSAMVRTLARMRCDQSSLPFSKIGRRVSYKKKDVLKYEQSRTVLNTAQLATV</sequence>
<accession>A0A836MJM8</accession>
<dbReference type="AlphaFoldDB" id="A0A836MJM8"/>
<dbReference type="EMBL" id="JMUI01000007">
    <property type="protein sequence ID" value="KDM56048.1"/>
    <property type="molecule type" value="Genomic_DNA"/>
</dbReference>
<name>A0A836MJM8_ACINO</name>
<protein>
    <recommendedName>
        <fullName evidence="3">DNA-binding protein</fullName>
    </recommendedName>
</protein>
<evidence type="ECO:0000313" key="2">
    <source>
        <dbReference type="Proteomes" id="UP000027208"/>
    </source>
</evidence>